<dbReference type="GO" id="GO:0016491">
    <property type="term" value="F:oxidoreductase activity"/>
    <property type="evidence" value="ECO:0007669"/>
    <property type="project" value="UniProtKB-KW"/>
</dbReference>
<dbReference type="SUPFAM" id="SSF51905">
    <property type="entry name" value="FAD/NAD(P)-binding domain"/>
    <property type="match status" value="1"/>
</dbReference>
<name>A0A239Q3D9_9RHOB</name>
<keyword evidence="1" id="KW-0560">Oxidoreductase</keyword>
<evidence type="ECO:0000313" key="5">
    <source>
        <dbReference type="Proteomes" id="UP000198307"/>
    </source>
</evidence>
<dbReference type="Gene3D" id="3.30.9.10">
    <property type="entry name" value="D-Amino Acid Oxidase, subunit A, domain 2"/>
    <property type="match status" value="1"/>
</dbReference>
<gene>
    <name evidence="4" type="ORF">SAMN05444959_13014</name>
</gene>
<keyword evidence="5" id="KW-1185">Reference proteome</keyword>
<dbReference type="Gene3D" id="3.50.50.60">
    <property type="entry name" value="FAD/NAD(P)-binding domain"/>
    <property type="match status" value="1"/>
</dbReference>
<dbReference type="PANTHER" id="PTHR13847">
    <property type="entry name" value="SARCOSINE DEHYDROGENASE-RELATED"/>
    <property type="match status" value="1"/>
</dbReference>
<sequence length="432" mass="46597">MEFPQADIDSLWQASAPPPPEPQRLAGSRQAEIAVIGGGYTGLSTAHALARQGVDVVVLEANRLGWGASGRNGGVVSGKFRISYARMARLWGLDVARRMHGIGVAAMENVADLLDEYDIDAQYRPSGSLRCAHRPEALSALREECVWLRDVLGDRSVSMLDATEMHDEIGAKGFCGGMLNLRGGVIHPLRFHRGLAAGLRADGVAIHDESPVTAIEHLRGGGLNLHLPQGQLRVQQAVLATNAYSSLTPAGDAIRRRVVPFRSAMIATGPLTGLSGATLLGNGRSYTETRRMMRWFRMSGGRLLYGGRGAFGQRDRASAFAALERALLRQFPQLEGQEITHRWSGLVAMTMDSLPHVGRLDDRLVYAMGYNGTGVAMASYMGRHVAATVLNQPDDAGLITGLGLRNVPFYPAREIGVRLVAGWYQALDALGK</sequence>
<proteinExistence type="predicted"/>
<dbReference type="EMBL" id="FZQB01000030">
    <property type="protein sequence ID" value="SNT76828.1"/>
    <property type="molecule type" value="Genomic_DNA"/>
</dbReference>
<dbReference type="InterPro" id="IPR036188">
    <property type="entry name" value="FAD/NAD-bd_sf"/>
</dbReference>
<dbReference type="Proteomes" id="UP000198307">
    <property type="component" value="Unassembled WGS sequence"/>
</dbReference>
<dbReference type="GO" id="GO:0005737">
    <property type="term" value="C:cytoplasm"/>
    <property type="evidence" value="ECO:0007669"/>
    <property type="project" value="TreeGrafter"/>
</dbReference>
<feature type="region of interest" description="Disordered" evidence="2">
    <location>
        <begin position="1"/>
        <end position="25"/>
    </location>
</feature>
<organism evidence="4 5">
    <name type="scientific">Paracoccus seriniphilus</name>
    <dbReference type="NCBI Taxonomy" id="184748"/>
    <lineage>
        <taxon>Bacteria</taxon>
        <taxon>Pseudomonadati</taxon>
        <taxon>Pseudomonadota</taxon>
        <taxon>Alphaproteobacteria</taxon>
        <taxon>Rhodobacterales</taxon>
        <taxon>Paracoccaceae</taxon>
        <taxon>Paracoccus</taxon>
    </lineage>
</organism>
<evidence type="ECO:0000256" key="1">
    <source>
        <dbReference type="ARBA" id="ARBA00023002"/>
    </source>
</evidence>
<dbReference type="InterPro" id="IPR006076">
    <property type="entry name" value="FAD-dep_OxRdtase"/>
</dbReference>
<evidence type="ECO:0000256" key="2">
    <source>
        <dbReference type="SAM" id="MobiDB-lite"/>
    </source>
</evidence>
<feature type="domain" description="FAD dependent oxidoreductase" evidence="3">
    <location>
        <begin position="33"/>
        <end position="387"/>
    </location>
</feature>
<evidence type="ECO:0000259" key="3">
    <source>
        <dbReference type="Pfam" id="PF01266"/>
    </source>
</evidence>
<protein>
    <submittedName>
        <fullName evidence="4">Glycine/D-amino acid oxidase</fullName>
    </submittedName>
</protein>
<reference evidence="4 5" key="1">
    <citation type="submission" date="2017-07" db="EMBL/GenBank/DDBJ databases">
        <authorList>
            <person name="Sun Z.S."/>
            <person name="Albrecht U."/>
            <person name="Echele G."/>
            <person name="Lee C.C."/>
        </authorList>
    </citation>
    <scope>NUCLEOTIDE SEQUENCE [LARGE SCALE GENOMIC DNA]</scope>
    <source>
        <strain evidence="4 5">DSM 14827</strain>
    </source>
</reference>
<dbReference type="PANTHER" id="PTHR13847:SF281">
    <property type="entry name" value="FAD DEPENDENT OXIDOREDUCTASE DOMAIN-CONTAINING PROTEIN"/>
    <property type="match status" value="1"/>
</dbReference>
<accession>A0A239Q3D9</accession>
<dbReference type="AlphaFoldDB" id="A0A239Q3D9"/>
<dbReference type="RefSeq" id="WP_218822630.1">
    <property type="nucleotide sequence ID" value="NZ_FZQB01000030.1"/>
</dbReference>
<dbReference type="Pfam" id="PF01266">
    <property type="entry name" value="DAO"/>
    <property type="match status" value="1"/>
</dbReference>
<evidence type="ECO:0000313" key="4">
    <source>
        <dbReference type="EMBL" id="SNT76828.1"/>
    </source>
</evidence>